<dbReference type="AlphaFoldDB" id="A0A8X6KMX9"/>
<evidence type="ECO:0000313" key="3">
    <source>
        <dbReference type="EMBL" id="GFQ78136.1"/>
    </source>
</evidence>
<evidence type="ECO:0000313" key="4">
    <source>
        <dbReference type="Proteomes" id="UP000887116"/>
    </source>
</evidence>
<gene>
    <name evidence="3" type="ORF">TNCT_436341</name>
</gene>
<evidence type="ECO:0000256" key="1">
    <source>
        <dbReference type="SAM" id="SignalP"/>
    </source>
</evidence>
<dbReference type="EMBL" id="BMAO01031858">
    <property type="protein sequence ID" value="GFQ78136.1"/>
    <property type="molecule type" value="Genomic_DNA"/>
</dbReference>
<dbReference type="Proteomes" id="UP000887116">
    <property type="component" value="Unassembled WGS sequence"/>
</dbReference>
<dbReference type="Gene3D" id="3.60.10.10">
    <property type="entry name" value="Endonuclease/exonuclease/phosphatase"/>
    <property type="match status" value="1"/>
</dbReference>
<sequence>MAWIVILLVWRTPQSTSRVTTLSLSAPRLPLSPRGTLVPDLLRILRNRNHCLIVGDFNAKYRSWNHLSVGNAVGTELLKFASSCGLVITTPTEATCLKRRTSSGSILNFGVSCGLQDLRATAPFEHSSNLNPVVFDLQPDFPHS</sequence>
<protein>
    <recommendedName>
        <fullName evidence="2">Endonuclease/exonuclease/phosphatase domain-containing protein</fullName>
    </recommendedName>
</protein>
<dbReference type="GO" id="GO:0003824">
    <property type="term" value="F:catalytic activity"/>
    <property type="evidence" value="ECO:0007669"/>
    <property type="project" value="InterPro"/>
</dbReference>
<dbReference type="InterPro" id="IPR005135">
    <property type="entry name" value="Endo/exonuclease/phosphatase"/>
</dbReference>
<feature type="signal peptide" evidence="1">
    <location>
        <begin position="1"/>
        <end position="17"/>
    </location>
</feature>
<organism evidence="3 4">
    <name type="scientific">Trichonephila clavata</name>
    <name type="common">Joro spider</name>
    <name type="synonym">Nephila clavata</name>
    <dbReference type="NCBI Taxonomy" id="2740835"/>
    <lineage>
        <taxon>Eukaryota</taxon>
        <taxon>Metazoa</taxon>
        <taxon>Ecdysozoa</taxon>
        <taxon>Arthropoda</taxon>
        <taxon>Chelicerata</taxon>
        <taxon>Arachnida</taxon>
        <taxon>Araneae</taxon>
        <taxon>Araneomorphae</taxon>
        <taxon>Entelegynae</taxon>
        <taxon>Araneoidea</taxon>
        <taxon>Nephilidae</taxon>
        <taxon>Trichonephila</taxon>
    </lineage>
</organism>
<feature type="chain" id="PRO_5036444759" description="Endonuclease/exonuclease/phosphatase domain-containing protein" evidence="1">
    <location>
        <begin position="18"/>
        <end position="144"/>
    </location>
</feature>
<evidence type="ECO:0000259" key="2">
    <source>
        <dbReference type="Pfam" id="PF14529"/>
    </source>
</evidence>
<dbReference type="InterPro" id="IPR036691">
    <property type="entry name" value="Endo/exonu/phosph_ase_sf"/>
</dbReference>
<feature type="domain" description="Endonuclease/exonuclease/phosphatase" evidence="2">
    <location>
        <begin position="40"/>
        <end position="107"/>
    </location>
</feature>
<dbReference type="SUPFAM" id="SSF56219">
    <property type="entry name" value="DNase I-like"/>
    <property type="match status" value="1"/>
</dbReference>
<keyword evidence="1" id="KW-0732">Signal</keyword>
<keyword evidence="4" id="KW-1185">Reference proteome</keyword>
<accession>A0A8X6KMX9</accession>
<name>A0A8X6KMX9_TRICU</name>
<reference evidence="3" key="1">
    <citation type="submission" date="2020-07" db="EMBL/GenBank/DDBJ databases">
        <title>Multicomponent nature underlies the extraordinary mechanical properties of spider dragline silk.</title>
        <authorList>
            <person name="Kono N."/>
            <person name="Nakamura H."/>
            <person name="Mori M."/>
            <person name="Yoshida Y."/>
            <person name="Ohtoshi R."/>
            <person name="Malay A.D."/>
            <person name="Moran D.A.P."/>
            <person name="Tomita M."/>
            <person name="Numata K."/>
            <person name="Arakawa K."/>
        </authorList>
    </citation>
    <scope>NUCLEOTIDE SEQUENCE</scope>
</reference>
<proteinExistence type="predicted"/>
<dbReference type="Pfam" id="PF14529">
    <property type="entry name" value="Exo_endo_phos_2"/>
    <property type="match status" value="1"/>
</dbReference>
<comment type="caution">
    <text evidence="3">The sequence shown here is derived from an EMBL/GenBank/DDBJ whole genome shotgun (WGS) entry which is preliminary data.</text>
</comment>